<feature type="signal peptide" evidence="1">
    <location>
        <begin position="1"/>
        <end position="35"/>
    </location>
</feature>
<evidence type="ECO:0000256" key="1">
    <source>
        <dbReference type="SAM" id="SignalP"/>
    </source>
</evidence>
<dbReference type="Proteomes" id="UP000195072">
    <property type="component" value="Unassembled WGS sequence"/>
</dbReference>
<comment type="caution">
    <text evidence="2">The sequence shown here is derived from an EMBL/GenBank/DDBJ whole genome shotgun (WGS) entry which is preliminary data.</text>
</comment>
<proteinExistence type="predicted"/>
<keyword evidence="1" id="KW-0732">Signal</keyword>
<protein>
    <recommendedName>
        <fullName evidence="4">DUF2268 domain-containing protein</fullName>
    </recommendedName>
</protein>
<evidence type="ECO:0000313" key="3">
    <source>
        <dbReference type="Proteomes" id="UP000195072"/>
    </source>
</evidence>
<dbReference type="AlphaFoldDB" id="A0A252EF65"/>
<feature type="chain" id="PRO_5012535702" description="DUF2268 domain-containing protein" evidence="1">
    <location>
        <begin position="36"/>
        <end position="318"/>
    </location>
</feature>
<reference evidence="2 3" key="1">
    <citation type="submission" date="2014-06" db="EMBL/GenBank/DDBJ databases">
        <authorList>
            <person name="Ju J."/>
            <person name="Zhang J."/>
        </authorList>
    </citation>
    <scope>NUCLEOTIDE SEQUENCE [LARGE SCALE GENOMIC DNA]</scope>
    <source>
        <strain evidence="2">DmL_050</strain>
    </source>
</reference>
<organism evidence="2 3">
    <name type="scientific">Acetobacter senegalensis</name>
    <dbReference type="NCBI Taxonomy" id="446692"/>
    <lineage>
        <taxon>Bacteria</taxon>
        <taxon>Pseudomonadati</taxon>
        <taxon>Pseudomonadota</taxon>
        <taxon>Alphaproteobacteria</taxon>
        <taxon>Acetobacterales</taxon>
        <taxon>Acetobacteraceae</taxon>
        <taxon>Acetobacter</taxon>
    </lineage>
</organism>
<accession>A0A252EF65</accession>
<gene>
    <name evidence="2" type="ORF">HK16_19445</name>
</gene>
<sequence length="318" mass="35353">MSYLFWQPDCKPSITRRTVLTTIFASLLAPKVVTAASSDQSTNLMDAFWVCYNANRGADLETRVAALNTTFLRPHIAFYIASIAHGGPIHLMNSFISQWLTRVDGRVSDIHAMAEAIQPAWQEHEPRFRKVFPEAITRKLTIMPSIGCFNAKPGRLDGAETLFAAPDGMVLMGNTIEDLPVTLDHEAFHLYQHQVNQTINASYVWGRLWSEGLAQYVSQRLNPHASQSSIMMSTELAQASPQNIATGTKLARKAFDSTDQTALQTLFAAMTHDTLPPRIGYLVGLRAVEKISGNHTLDELAHMPADRVRPILYRALCC</sequence>
<evidence type="ECO:0008006" key="4">
    <source>
        <dbReference type="Google" id="ProtNLM"/>
    </source>
</evidence>
<evidence type="ECO:0000313" key="2">
    <source>
        <dbReference type="EMBL" id="OUL65029.1"/>
    </source>
</evidence>
<name>A0A252EF65_9PROT</name>
<dbReference type="EMBL" id="JOOZ01000088">
    <property type="protein sequence ID" value="OUL65029.1"/>
    <property type="molecule type" value="Genomic_DNA"/>
</dbReference>